<evidence type="ECO:0000313" key="3">
    <source>
        <dbReference type="Proteomes" id="UP001157418"/>
    </source>
</evidence>
<feature type="region of interest" description="Disordered" evidence="1">
    <location>
        <begin position="96"/>
        <end position="133"/>
    </location>
</feature>
<protein>
    <submittedName>
        <fullName evidence="2">Uncharacterized protein</fullName>
    </submittedName>
</protein>
<sequence>MVLDEIKGRGVEDRLKEIASLLSSEPFSFQQQLVPATIRQKSDNIISRLEWGSAVSICGIKGREWWVWVVLHLPEGRRGSDGHSERWDGDDVALARQQSPSMEDVPDGTALTSGKGTKKNEGGMNYDGRKTPIPVVLLPP</sequence>
<proteinExistence type="predicted"/>
<gene>
    <name evidence="2" type="ORF">LVIROSA_LOCUS357</name>
</gene>
<dbReference type="AlphaFoldDB" id="A0AAU9LFX6"/>
<accession>A0AAU9LFX6</accession>
<dbReference type="Proteomes" id="UP001157418">
    <property type="component" value="Unassembled WGS sequence"/>
</dbReference>
<evidence type="ECO:0000256" key="1">
    <source>
        <dbReference type="SAM" id="MobiDB-lite"/>
    </source>
</evidence>
<reference evidence="2 3" key="1">
    <citation type="submission" date="2022-01" db="EMBL/GenBank/DDBJ databases">
        <authorList>
            <person name="Xiong W."/>
            <person name="Schranz E."/>
        </authorList>
    </citation>
    <scope>NUCLEOTIDE SEQUENCE [LARGE SCALE GENOMIC DNA]</scope>
</reference>
<comment type="caution">
    <text evidence="2">The sequence shown here is derived from an EMBL/GenBank/DDBJ whole genome shotgun (WGS) entry which is preliminary data.</text>
</comment>
<dbReference type="EMBL" id="CAKMRJ010000001">
    <property type="protein sequence ID" value="CAH1412336.1"/>
    <property type="molecule type" value="Genomic_DNA"/>
</dbReference>
<name>A0AAU9LFX6_9ASTR</name>
<keyword evidence="3" id="KW-1185">Reference proteome</keyword>
<evidence type="ECO:0000313" key="2">
    <source>
        <dbReference type="EMBL" id="CAH1412336.1"/>
    </source>
</evidence>
<organism evidence="2 3">
    <name type="scientific">Lactuca virosa</name>
    <dbReference type="NCBI Taxonomy" id="75947"/>
    <lineage>
        <taxon>Eukaryota</taxon>
        <taxon>Viridiplantae</taxon>
        <taxon>Streptophyta</taxon>
        <taxon>Embryophyta</taxon>
        <taxon>Tracheophyta</taxon>
        <taxon>Spermatophyta</taxon>
        <taxon>Magnoliopsida</taxon>
        <taxon>eudicotyledons</taxon>
        <taxon>Gunneridae</taxon>
        <taxon>Pentapetalae</taxon>
        <taxon>asterids</taxon>
        <taxon>campanulids</taxon>
        <taxon>Asterales</taxon>
        <taxon>Asteraceae</taxon>
        <taxon>Cichorioideae</taxon>
        <taxon>Cichorieae</taxon>
        <taxon>Lactucinae</taxon>
        <taxon>Lactuca</taxon>
    </lineage>
</organism>